<dbReference type="InterPro" id="IPR023375">
    <property type="entry name" value="ADC_dom_sf"/>
</dbReference>
<dbReference type="SUPFAM" id="SSF160104">
    <property type="entry name" value="Acetoacetate decarboxylase-like"/>
    <property type="match status" value="1"/>
</dbReference>
<proteinExistence type="predicted"/>
<dbReference type="AlphaFoldDB" id="A0A5C5X8X2"/>
<comment type="caution">
    <text evidence="1">The sequence shown here is derived from an EMBL/GenBank/DDBJ whole genome shotgun (WGS) entry which is preliminary data.</text>
</comment>
<dbReference type="EMBL" id="SIHI01000001">
    <property type="protein sequence ID" value="TWT58595.1"/>
    <property type="molecule type" value="Genomic_DNA"/>
</dbReference>
<evidence type="ECO:0000313" key="1">
    <source>
        <dbReference type="EMBL" id="TWT58595.1"/>
    </source>
</evidence>
<organism evidence="1 2">
    <name type="scientific">Thalassoglobus neptunius</name>
    <dbReference type="NCBI Taxonomy" id="1938619"/>
    <lineage>
        <taxon>Bacteria</taxon>
        <taxon>Pseudomonadati</taxon>
        <taxon>Planctomycetota</taxon>
        <taxon>Planctomycetia</taxon>
        <taxon>Planctomycetales</taxon>
        <taxon>Planctomycetaceae</taxon>
        <taxon>Thalassoglobus</taxon>
    </lineage>
</organism>
<protein>
    <recommendedName>
        <fullName evidence="3">DUF2071 domain-containing protein</fullName>
    </recommendedName>
</protein>
<dbReference type="Gene3D" id="2.40.400.10">
    <property type="entry name" value="Acetoacetate decarboxylase-like"/>
    <property type="match status" value="1"/>
</dbReference>
<dbReference type="Pfam" id="PF09844">
    <property type="entry name" value="DUF2071"/>
    <property type="match status" value="1"/>
</dbReference>
<evidence type="ECO:0000313" key="2">
    <source>
        <dbReference type="Proteomes" id="UP000317243"/>
    </source>
</evidence>
<sequence>MDSNSALISGKPDQFRRKSFPFIGGFRFEKSPPVRAVEPDDRDLRKLKLQRRALHWNGEFNGSMNGDCERKVIRQNELVRTIGREQVALSGALACADSSDKRLRLLVRVRLNRIKKCSNNHEKSKTMDTIQPTLQQRQALQTRPDDRPVMFQSWRKLLFLHWKIDPELIQRRLPRGLTVDTFDGAAWIGVVPFLMRKIRPSWSSQVPYISNFLELNVRTYAFNEDGTPGVWFFSLTANRWLAVMLARKLFGLPYVWGKMFASVDDAGAVHYRTSQFRDEQRRTMEFEYQPQETASPSEPGTLDFFLVERYILFSETRPGEIATGQVHHPPYRVQPVKVNAFSSLPVELDGFPSMQTPPEHMVYSEGVDVEVFGLKSS</sequence>
<dbReference type="InterPro" id="IPR018644">
    <property type="entry name" value="DUF2071"/>
</dbReference>
<dbReference type="OrthoDB" id="150993at2"/>
<accession>A0A5C5X8X2</accession>
<evidence type="ECO:0008006" key="3">
    <source>
        <dbReference type="Google" id="ProtNLM"/>
    </source>
</evidence>
<gene>
    <name evidence="1" type="ORF">KOR42_19770</name>
</gene>
<reference evidence="1 2" key="1">
    <citation type="submission" date="2019-02" db="EMBL/GenBank/DDBJ databases">
        <title>Deep-cultivation of Planctomycetes and their phenomic and genomic characterization uncovers novel biology.</title>
        <authorList>
            <person name="Wiegand S."/>
            <person name="Jogler M."/>
            <person name="Boedeker C."/>
            <person name="Pinto D."/>
            <person name="Vollmers J."/>
            <person name="Rivas-Marin E."/>
            <person name="Kohn T."/>
            <person name="Peeters S.H."/>
            <person name="Heuer A."/>
            <person name="Rast P."/>
            <person name="Oberbeckmann S."/>
            <person name="Bunk B."/>
            <person name="Jeske O."/>
            <person name="Meyerdierks A."/>
            <person name="Storesund J.E."/>
            <person name="Kallscheuer N."/>
            <person name="Luecker S."/>
            <person name="Lage O.M."/>
            <person name="Pohl T."/>
            <person name="Merkel B.J."/>
            <person name="Hornburger P."/>
            <person name="Mueller R.-W."/>
            <person name="Bruemmer F."/>
            <person name="Labrenz M."/>
            <person name="Spormann A.M."/>
            <person name="Op Den Camp H."/>
            <person name="Overmann J."/>
            <person name="Amann R."/>
            <person name="Jetten M.S.M."/>
            <person name="Mascher T."/>
            <person name="Medema M.H."/>
            <person name="Devos D.P."/>
            <person name="Kaster A.-K."/>
            <person name="Ovreas L."/>
            <person name="Rohde M."/>
            <person name="Galperin M.Y."/>
            <person name="Jogler C."/>
        </authorList>
    </citation>
    <scope>NUCLEOTIDE SEQUENCE [LARGE SCALE GENOMIC DNA]</scope>
    <source>
        <strain evidence="1 2">KOR42</strain>
    </source>
</reference>
<dbReference type="Proteomes" id="UP000317243">
    <property type="component" value="Unassembled WGS sequence"/>
</dbReference>
<keyword evidence="2" id="KW-1185">Reference proteome</keyword>
<dbReference type="PANTHER" id="PTHR39186">
    <property type="entry name" value="DUF2071 FAMILY PROTEIN"/>
    <property type="match status" value="1"/>
</dbReference>
<dbReference type="PANTHER" id="PTHR39186:SF1">
    <property type="entry name" value="DUF2071 DOMAIN-CONTAINING PROTEIN"/>
    <property type="match status" value="1"/>
</dbReference>
<name>A0A5C5X8X2_9PLAN</name>